<dbReference type="PANTHER" id="PTHR42685:SF22">
    <property type="entry name" value="CONDITIONED MEDIUM FACTOR RECEPTOR 1"/>
    <property type="match status" value="1"/>
</dbReference>
<dbReference type="Proteomes" id="UP000019678">
    <property type="component" value="Unassembled WGS sequence"/>
</dbReference>
<organism evidence="2 3">
    <name type="scientific">Chondromyces apiculatus DSM 436</name>
    <dbReference type="NCBI Taxonomy" id="1192034"/>
    <lineage>
        <taxon>Bacteria</taxon>
        <taxon>Pseudomonadati</taxon>
        <taxon>Myxococcota</taxon>
        <taxon>Polyangia</taxon>
        <taxon>Polyangiales</taxon>
        <taxon>Polyangiaceae</taxon>
        <taxon>Chondromyces</taxon>
    </lineage>
</organism>
<dbReference type="SUPFAM" id="SSF51905">
    <property type="entry name" value="FAD/NAD(P)-binding domain"/>
    <property type="match status" value="1"/>
</dbReference>
<accession>A0A017THN1</accession>
<proteinExistence type="predicted"/>
<dbReference type="EMBL" id="ASRX01000004">
    <property type="protein sequence ID" value="EYF08350.1"/>
    <property type="molecule type" value="Genomic_DNA"/>
</dbReference>
<dbReference type="InterPro" id="IPR036188">
    <property type="entry name" value="FAD/NAD-bd_sf"/>
</dbReference>
<comment type="caution">
    <text evidence="2">The sequence shown here is derived from an EMBL/GenBank/DDBJ whole genome shotgun (WGS) entry which is preliminary data.</text>
</comment>
<gene>
    <name evidence="2" type="ORF">CAP_4966</name>
</gene>
<dbReference type="Pfam" id="PF01494">
    <property type="entry name" value="FAD_binding_3"/>
    <property type="match status" value="1"/>
</dbReference>
<feature type="domain" description="FAD-binding" evidence="1">
    <location>
        <begin position="14"/>
        <end position="342"/>
    </location>
</feature>
<dbReference type="PANTHER" id="PTHR42685">
    <property type="entry name" value="GERANYLGERANYL DIPHOSPHATE REDUCTASE"/>
    <property type="match status" value="1"/>
</dbReference>
<dbReference type="GO" id="GO:0071949">
    <property type="term" value="F:FAD binding"/>
    <property type="evidence" value="ECO:0007669"/>
    <property type="project" value="InterPro"/>
</dbReference>
<evidence type="ECO:0000313" key="2">
    <source>
        <dbReference type="EMBL" id="EYF08350.1"/>
    </source>
</evidence>
<dbReference type="STRING" id="1192034.CAP_4966"/>
<dbReference type="eggNOG" id="COG0654">
    <property type="taxonomic scope" value="Bacteria"/>
</dbReference>
<dbReference type="InterPro" id="IPR002938">
    <property type="entry name" value="FAD-bd"/>
</dbReference>
<keyword evidence="2" id="KW-0503">Monooxygenase</keyword>
<protein>
    <submittedName>
        <fullName evidence="2">Monooxygenase, FAD-binding protein</fullName>
    </submittedName>
</protein>
<evidence type="ECO:0000259" key="1">
    <source>
        <dbReference type="Pfam" id="PF01494"/>
    </source>
</evidence>
<dbReference type="Gene3D" id="3.50.50.60">
    <property type="entry name" value="FAD/NAD(P)-binding domain"/>
    <property type="match status" value="1"/>
</dbReference>
<dbReference type="RefSeq" id="WP_197040970.1">
    <property type="nucleotide sequence ID" value="NZ_ASRX01000004.1"/>
</dbReference>
<keyword evidence="2" id="KW-0560">Oxidoreductase</keyword>
<dbReference type="PRINTS" id="PR00420">
    <property type="entry name" value="RNGMNOXGNASE"/>
</dbReference>
<reference evidence="2 3" key="1">
    <citation type="submission" date="2013-05" db="EMBL/GenBank/DDBJ databases">
        <title>Genome assembly of Chondromyces apiculatus DSM 436.</title>
        <authorList>
            <person name="Sharma G."/>
            <person name="Khatri I."/>
            <person name="Kaur C."/>
            <person name="Mayilraj S."/>
            <person name="Subramanian S."/>
        </authorList>
    </citation>
    <scope>NUCLEOTIDE SEQUENCE [LARGE SCALE GENOMIC DNA]</scope>
    <source>
        <strain evidence="2 3">DSM 436</strain>
    </source>
</reference>
<dbReference type="InterPro" id="IPR050407">
    <property type="entry name" value="Geranylgeranyl_reductase"/>
</dbReference>
<dbReference type="AlphaFoldDB" id="A0A017THN1"/>
<dbReference type="GO" id="GO:0004497">
    <property type="term" value="F:monooxygenase activity"/>
    <property type="evidence" value="ECO:0007669"/>
    <property type="project" value="UniProtKB-KW"/>
</dbReference>
<evidence type="ECO:0000313" key="3">
    <source>
        <dbReference type="Proteomes" id="UP000019678"/>
    </source>
</evidence>
<sequence>MEARSPEADTDTLYDVIIVGGRPAGASLAARLGKQGLSVLVVDKATFPSPPEVPSSAVIYPSAMRLLDEIGVDESQYADACARIETGYIEFEGHFIAHLASTEVHGRDYFYGLDRAGFDHALWRNLERFPSVTALSGITVADVVRDDSGRVVGVVTSARQGEAVTYRARICVIGADGRHSRIARKVGAKVVEDRSQQTSTVYFAPWEDVAPIATDGKPALHIVNRARGETLILQPTAGDRMYVAVQVRADRVVLGGDPEGFYDRTVRSFAVARNRLANARRVGNLLGVTRIANRYLEHGGPGWALVGDALHHKDPLDGQGIYDALATGRRLATVIVAVHEGHLTWEQALAIYRRGVDEETLSMFRVTVERLQNQLYGEPSPLFIRTMLRWLLNDPEYQRRHFMFLGRALPPDRWMPPWLMMKAAARGVATDVGRALGFGAPAG</sequence>
<keyword evidence="3" id="KW-1185">Reference proteome</keyword>
<name>A0A017THN1_9BACT</name>